<dbReference type="AlphaFoldDB" id="A0A0U4WHL4"/>
<protein>
    <submittedName>
        <fullName evidence="1">Uncharacterized protein</fullName>
    </submittedName>
</protein>
<organism evidence="1 2">
    <name type="scientific">Aneurinibacillus soli</name>
    <dbReference type="NCBI Taxonomy" id="1500254"/>
    <lineage>
        <taxon>Bacteria</taxon>
        <taxon>Bacillati</taxon>
        <taxon>Bacillota</taxon>
        <taxon>Bacilli</taxon>
        <taxon>Bacillales</taxon>
        <taxon>Paenibacillaceae</taxon>
        <taxon>Aneurinibacillus group</taxon>
        <taxon>Aneurinibacillus</taxon>
    </lineage>
</organism>
<dbReference type="EMBL" id="AP017312">
    <property type="protein sequence ID" value="BAU28168.1"/>
    <property type="molecule type" value="Genomic_DNA"/>
</dbReference>
<sequence>MTVKWLDFYVRDADFGQRLAEELKSKGWQVFEFYQIVYDFPIDAPPDEALVQVARHYVFRNAAGAYVGVAYTGSVTVGVPVDDEGIVDLLLFAEVCRAADTKEFEWYTYMLDDFEWAEQEATFIESGDFLQRVLDVSSSGGIHQSYIAHIGYKDIDSIPEVQSYNTAYKVKDTKTNWWPDSEIHVIGHCTDLHFFILLQYDVSPKWTDMHFPYVPLFFGNFVLASKKKLPKGWRGNVALFTGSCRVTPKDSIVPVDQILLSDRGDGITSVIVKESIDGYYYKAHYLEWFRIPEISPPHDEITYNEYRKAIDHESYPYHFEPNPSKYDEHTQTSPLYIFDKDKGVYGHPPDVVVVSPITGMTNGKKLLAEHPCRKDSPGVYQYQVIDAPHTPLVRPLDNGEMYPQYVGIGLLRKGTTFHSRSDMTM</sequence>
<evidence type="ECO:0000313" key="1">
    <source>
        <dbReference type="EMBL" id="BAU28168.1"/>
    </source>
</evidence>
<reference evidence="1 2" key="1">
    <citation type="submission" date="2015-12" db="EMBL/GenBank/DDBJ databases">
        <title>Genome sequence of Aneurinibacillus soli.</title>
        <authorList>
            <person name="Lee J.S."/>
            <person name="Lee K.C."/>
            <person name="Kim K.K."/>
            <person name="Lee B.W."/>
        </authorList>
    </citation>
    <scope>NUCLEOTIDE SEQUENCE [LARGE SCALE GENOMIC DNA]</scope>
    <source>
        <strain evidence="1 2">CB4</strain>
    </source>
</reference>
<dbReference type="KEGG" id="asoc:CB4_02342"/>
<gene>
    <name evidence="1" type="ORF">CB4_02342</name>
</gene>
<name>A0A0U4WHL4_9BACL</name>
<keyword evidence="2" id="KW-1185">Reference proteome</keyword>
<accession>A0A0U4WHL4</accession>
<proteinExistence type="predicted"/>
<evidence type="ECO:0000313" key="2">
    <source>
        <dbReference type="Proteomes" id="UP000217696"/>
    </source>
</evidence>
<dbReference type="RefSeq" id="WP_096465944.1">
    <property type="nucleotide sequence ID" value="NZ_AP017312.1"/>
</dbReference>
<dbReference type="Proteomes" id="UP000217696">
    <property type="component" value="Chromosome"/>
</dbReference>